<dbReference type="AlphaFoldDB" id="A0A1H1LBV0"/>
<name>A0A1H1LBV0_9MICO</name>
<proteinExistence type="predicted"/>
<reference evidence="1 2" key="1">
    <citation type="submission" date="2016-10" db="EMBL/GenBank/DDBJ databases">
        <authorList>
            <person name="de Groot N.N."/>
        </authorList>
    </citation>
    <scope>NUCLEOTIDE SEQUENCE [LARGE SCALE GENOMIC DNA]</scope>
    <source>
        <strain evidence="1 2">DSM 15019</strain>
    </source>
</reference>
<evidence type="ECO:0000313" key="2">
    <source>
        <dbReference type="Proteomes" id="UP000182126"/>
    </source>
</evidence>
<sequence length="65" mass="7215">MAVVVHLDTISEHLDDVECPICGYNAMIRLRGYFLGTAGVHMVFDQTFCGRCNAEKRRLGREAGA</sequence>
<accession>A0A1H1LBV0</accession>
<gene>
    <name evidence="1" type="ORF">SAMN04489809_0070</name>
</gene>
<evidence type="ECO:0000313" key="1">
    <source>
        <dbReference type="EMBL" id="SDR72008.1"/>
    </source>
</evidence>
<dbReference type="EMBL" id="LT629770">
    <property type="protein sequence ID" value="SDR72008.1"/>
    <property type="molecule type" value="Genomic_DNA"/>
</dbReference>
<protein>
    <submittedName>
        <fullName evidence="1">Uncharacterized protein</fullName>
    </submittedName>
</protein>
<dbReference type="Proteomes" id="UP000182126">
    <property type="component" value="Chromosome I"/>
</dbReference>
<organism evidence="1 2">
    <name type="scientific">Microbacterium paraoxydans</name>
    <dbReference type="NCBI Taxonomy" id="199592"/>
    <lineage>
        <taxon>Bacteria</taxon>
        <taxon>Bacillati</taxon>
        <taxon>Actinomycetota</taxon>
        <taxon>Actinomycetes</taxon>
        <taxon>Micrococcales</taxon>
        <taxon>Microbacteriaceae</taxon>
        <taxon>Microbacterium</taxon>
    </lineage>
</organism>